<evidence type="ECO:0000256" key="8">
    <source>
        <dbReference type="ARBA" id="ARBA00023284"/>
    </source>
</evidence>
<dbReference type="Proteomes" id="UP001499951">
    <property type="component" value="Unassembled WGS sequence"/>
</dbReference>
<dbReference type="InterPro" id="IPR013766">
    <property type="entry name" value="Thioredoxin_domain"/>
</dbReference>
<keyword evidence="7" id="KW-1015">Disulfide bond</keyword>
<evidence type="ECO:0000256" key="1">
    <source>
        <dbReference type="ARBA" id="ARBA00003330"/>
    </source>
</evidence>
<gene>
    <name evidence="14" type="ORF">GCM10008942_37650</name>
</gene>
<dbReference type="PANTHER" id="PTHR42801">
    <property type="entry name" value="THIOREDOXIN-DEPENDENT PEROXIDE REDUCTASE"/>
    <property type="match status" value="1"/>
</dbReference>
<evidence type="ECO:0000256" key="2">
    <source>
        <dbReference type="ARBA" id="ARBA00011245"/>
    </source>
</evidence>
<dbReference type="InterPro" id="IPR000866">
    <property type="entry name" value="AhpC/TSA"/>
</dbReference>
<dbReference type="PANTHER" id="PTHR42801:SF4">
    <property type="entry name" value="AHPC_TSA FAMILY PROTEIN"/>
    <property type="match status" value="1"/>
</dbReference>
<dbReference type="PIRSF" id="PIRSF000239">
    <property type="entry name" value="AHPC"/>
    <property type="match status" value="1"/>
</dbReference>
<feature type="domain" description="Thioredoxin" evidence="13">
    <location>
        <begin position="3"/>
        <end position="154"/>
    </location>
</feature>
<accession>A0ABN1F8T4</accession>
<evidence type="ECO:0000256" key="5">
    <source>
        <dbReference type="ARBA" id="ARBA00022862"/>
    </source>
</evidence>
<evidence type="ECO:0000256" key="6">
    <source>
        <dbReference type="ARBA" id="ARBA00023002"/>
    </source>
</evidence>
<evidence type="ECO:0000313" key="15">
    <source>
        <dbReference type="Proteomes" id="UP001499951"/>
    </source>
</evidence>
<dbReference type="PROSITE" id="PS51352">
    <property type="entry name" value="THIOREDOXIN_2"/>
    <property type="match status" value="1"/>
</dbReference>
<dbReference type="RefSeq" id="WP_166929260.1">
    <property type="nucleotide sequence ID" value="NZ_BAAADD010000011.1"/>
</dbReference>
<evidence type="ECO:0000256" key="4">
    <source>
        <dbReference type="ARBA" id="ARBA00022559"/>
    </source>
</evidence>
<evidence type="ECO:0000256" key="3">
    <source>
        <dbReference type="ARBA" id="ARBA00013017"/>
    </source>
</evidence>
<dbReference type="InterPro" id="IPR024706">
    <property type="entry name" value="Peroxiredoxin_AhpC-typ"/>
</dbReference>
<evidence type="ECO:0000256" key="11">
    <source>
        <dbReference type="ARBA" id="ARBA00042639"/>
    </source>
</evidence>
<dbReference type="Gene3D" id="3.40.30.10">
    <property type="entry name" value="Glutaredoxin"/>
    <property type="match status" value="1"/>
</dbReference>
<dbReference type="Pfam" id="PF00578">
    <property type="entry name" value="AhpC-TSA"/>
    <property type="match status" value="1"/>
</dbReference>
<keyword evidence="15" id="KW-1185">Reference proteome</keyword>
<proteinExistence type="inferred from homology"/>
<dbReference type="InterPro" id="IPR050924">
    <property type="entry name" value="Peroxiredoxin_BCP/PrxQ"/>
</dbReference>
<evidence type="ECO:0000256" key="12">
    <source>
        <dbReference type="ARBA" id="ARBA00049091"/>
    </source>
</evidence>
<comment type="caution">
    <text evidence="14">The sequence shown here is derived from an EMBL/GenBank/DDBJ whole genome shotgun (WGS) entry which is preliminary data.</text>
</comment>
<protein>
    <recommendedName>
        <fullName evidence="3">thioredoxin-dependent peroxiredoxin</fullName>
        <ecNumber evidence="3">1.11.1.24</ecNumber>
    </recommendedName>
    <alternativeName>
        <fullName evidence="9">Thioredoxin peroxidase</fullName>
    </alternativeName>
    <alternativeName>
        <fullName evidence="11">Thioredoxin-dependent peroxiredoxin Bcp</fullName>
    </alternativeName>
</protein>
<sequence>MDLKPGDKAPAFKLATDGGGEVSLASLRGKPFVLYFYPKDNTTGCTREAIDFTRLAKKFQDLGVEIIGVSKDSTTSHDRFKDKHGLKLMLGSDPETKMAQAYGVWIEKTLYGRKSMGMERATFLIDKAGKIRAVWRKVKVDGHAEAVLAAAGEL</sequence>
<comment type="similarity">
    <text evidence="10">Belongs to the peroxiredoxin family. BCP/PrxQ subfamily.</text>
</comment>
<evidence type="ECO:0000259" key="13">
    <source>
        <dbReference type="PROSITE" id="PS51352"/>
    </source>
</evidence>
<keyword evidence="4" id="KW-0575">Peroxidase</keyword>
<dbReference type="SUPFAM" id="SSF52833">
    <property type="entry name" value="Thioredoxin-like"/>
    <property type="match status" value="1"/>
</dbReference>
<dbReference type="EC" id="1.11.1.24" evidence="3"/>
<evidence type="ECO:0000256" key="9">
    <source>
        <dbReference type="ARBA" id="ARBA00032824"/>
    </source>
</evidence>
<dbReference type="InterPro" id="IPR036249">
    <property type="entry name" value="Thioredoxin-like_sf"/>
</dbReference>
<evidence type="ECO:0000256" key="7">
    <source>
        <dbReference type="ARBA" id="ARBA00023157"/>
    </source>
</evidence>
<evidence type="ECO:0000256" key="10">
    <source>
        <dbReference type="ARBA" id="ARBA00038489"/>
    </source>
</evidence>
<name>A0ABN1F8T4_9PROT</name>
<keyword evidence="5" id="KW-0049">Antioxidant</keyword>
<evidence type="ECO:0000313" key="14">
    <source>
        <dbReference type="EMBL" id="GAA0585200.1"/>
    </source>
</evidence>
<organism evidence="14 15">
    <name type="scientific">Rhizomicrobium electricum</name>
    <dbReference type="NCBI Taxonomy" id="480070"/>
    <lineage>
        <taxon>Bacteria</taxon>
        <taxon>Pseudomonadati</taxon>
        <taxon>Pseudomonadota</taxon>
        <taxon>Alphaproteobacteria</taxon>
        <taxon>Micropepsales</taxon>
        <taxon>Micropepsaceae</taxon>
        <taxon>Rhizomicrobium</taxon>
    </lineage>
</organism>
<dbReference type="EMBL" id="BAAADD010000011">
    <property type="protein sequence ID" value="GAA0585200.1"/>
    <property type="molecule type" value="Genomic_DNA"/>
</dbReference>
<comment type="catalytic activity">
    <reaction evidence="12">
        <text>a hydroperoxide + [thioredoxin]-dithiol = an alcohol + [thioredoxin]-disulfide + H2O</text>
        <dbReference type="Rhea" id="RHEA:62620"/>
        <dbReference type="Rhea" id="RHEA-COMP:10698"/>
        <dbReference type="Rhea" id="RHEA-COMP:10700"/>
        <dbReference type="ChEBI" id="CHEBI:15377"/>
        <dbReference type="ChEBI" id="CHEBI:29950"/>
        <dbReference type="ChEBI" id="CHEBI:30879"/>
        <dbReference type="ChEBI" id="CHEBI:35924"/>
        <dbReference type="ChEBI" id="CHEBI:50058"/>
        <dbReference type="EC" id="1.11.1.24"/>
    </reaction>
</comment>
<keyword evidence="6" id="KW-0560">Oxidoreductase</keyword>
<reference evidence="14 15" key="1">
    <citation type="journal article" date="2019" name="Int. J. Syst. Evol. Microbiol.">
        <title>The Global Catalogue of Microorganisms (GCM) 10K type strain sequencing project: providing services to taxonomists for standard genome sequencing and annotation.</title>
        <authorList>
            <consortium name="The Broad Institute Genomics Platform"/>
            <consortium name="The Broad Institute Genome Sequencing Center for Infectious Disease"/>
            <person name="Wu L."/>
            <person name="Ma J."/>
        </authorList>
    </citation>
    <scope>NUCLEOTIDE SEQUENCE [LARGE SCALE GENOMIC DNA]</scope>
    <source>
        <strain evidence="14 15">JCM 15089</strain>
    </source>
</reference>
<comment type="subunit">
    <text evidence="2">Monomer.</text>
</comment>
<comment type="function">
    <text evidence="1">Thiol-specific peroxidase that catalyzes the reduction of hydrogen peroxide and organic hydroperoxides to water and alcohols, respectively. Plays a role in cell protection against oxidative stress by detoxifying peroxides and as sensor of hydrogen peroxide-mediated signaling events.</text>
</comment>
<dbReference type="CDD" id="cd03017">
    <property type="entry name" value="PRX_BCP"/>
    <property type="match status" value="1"/>
</dbReference>
<keyword evidence="8" id="KW-0676">Redox-active center</keyword>